<sequence length="124" mass="13710">MRITLHLDTFACDNPSAYAILWIDTATRRWSREGHAGMDLPAWGTLVREGSATQMTGPDNAGTLCWLDDLDLDAPSGPFEGQAGCARWLRDAMQAPVTGTWRVQWVDDTAETPEHEVFTGDEES</sequence>
<organism evidence="1 2">
    <name type="scientific">Burkholderia cepacia</name>
    <name type="common">Pseudomonas cepacia</name>
    <dbReference type="NCBI Taxonomy" id="292"/>
    <lineage>
        <taxon>Bacteria</taxon>
        <taxon>Pseudomonadati</taxon>
        <taxon>Pseudomonadota</taxon>
        <taxon>Betaproteobacteria</taxon>
        <taxon>Burkholderiales</taxon>
        <taxon>Burkholderiaceae</taxon>
        <taxon>Burkholderia</taxon>
        <taxon>Burkholderia cepacia complex</taxon>
    </lineage>
</organism>
<accession>A0A2S8IZQ4</accession>
<proteinExistence type="predicted"/>
<gene>
    <name evidence="1" type="ORF">C5615_06385</name>
</gene>
<dbReference type="RefSeq" id="WP_105390106.1">
    <property type="nucleotide sequence ID" value="NZ_PUIQ01000006.1"/>
</dbReference>
<dbReference type="Pfam" id="PF12087">
    <property type="entry name" value="DUF3564"/>
    <property type="match status" value="1"/>
</dbReference>
<dbReference type="Proteomes" id="UP000238206">
    <property type="component" value="Unassembled WGS sequence"/>
</dbReference>
<dbReference type="InterPro" id="IPR021947">
    <property type="entry name" value="DUF3564"/>
</dbReference>
<dbReference type="EMBL" id="PUIQ01000006">
    <property type="protein sequence ID" value="PQP20286.1"/>
    <property type="molecule type" value="Genomic_DNA"/>
</dbReference>
<name>A0A2S8IZQ4_BURCE</name>
<evidence type="ECO:0000313" key="1">
    <source>
        <dbReference type="EMBL" id="PQP20286.1"/>
    </source>
</evidence>
<protein>
    <recommendedName>
        <fullName evidence="3">DUF3564 domain-containing protein</fullName>
    </recommendedName>
</protein>
<reference evidence="1 2" key="1">
    <citation type="submission" date="2018-02" db="EMBL/GenBank/DDBJ databases">
        <title>Draft genome sequencing of Burkholderia cepacia Y14-15.</title>
        <authorList>
            <person name="Zheng B.-X."/>
        </authorList>
    </citation>
    <scope>NUCLEOTIDE SEQUENCE [LARGE SCALE GENOMIC DNA]</scope>
    <source>
        <strain evidence="1 2">Y14-15</strain>
    </source>
</reference>
<dbReference type="AlphaFoldDB" id="A0A2S8IZQ4"/>
<evidence type="ECO:0008006" key="3">
    <source>
        <dbReference type="Google" id="ProtNLM"/>
    </source>
</evidence>
<comment type="caution">
    <text evidence="1">The sequence shown here is derived from an EMBL/GenBank/DDBJ whole genome shotgun (WGS) entry which is preliminary data.</text>
</comment>
<evidence type="ECO:0000313" key="2">
    <source>
        <dbReference type="Proteomes" id="UP000238206"/>
    </source>
</evidence>